<evidence type="ECO:0000259" key="4">
    <source>
        <dbReference type="Pfam" id="PF00849"/>
    </source>
</evidence>
<dbReference type="AlphaFoldDB" id="A0A1J5T1C3"/>
<protein>
    <submittedName>
        <fullName evidence="5">Ribosomal large subunit pseudouridine synthase C</fullName>
        <ecNumber evidence="5">5.4.99.24</ecNumber>
    </submittedName>
</protein>
<feature type="domain" description="Pseudouridine synthase RsuA/RluA-like" evidence="4">
    <location>
        <begin position="105"/>
        <end position="256"/>
    </location>
</feature>
<dbReference type="InterPro" id="IPR006145">
    <property type="entry name" value="PsdUridine_synth_RsuA/RluA"/>
</dbReference>
<keyword evidence="2 5" id="KW-0413">Isomerase</keyword>
<dbReference type="GO" id="GO:0003723">
    <property type="term" value="F:RNA binding"/>
    <property type="evidence" value="ECO:0007669"/>
    <property type="project" value="InterPro"/>
</dbReference>
<name>A0A1J5T1C3_9ZZZZ</name>
<feature type="region of interest" description="Disordered" evidence="3">
    <location>
        <begin position="50"/>
        <end position="82"/>
    </location>
</feature>
<evidence type="ECO:0000256" key="2">
    <source>
        <dbReference type="ARBA" id="ARBA00023235"/>
    </source>
</evidence>
<gene>
    <name evidence="5" type="primary">rluC_2</name>
    <name evidence="5" type="ORF">GALL_79720</name>
</gene>
<dbReference type="InterPro" id="IPR006225">
    <property type="entry name" value="PsdUridine_synth_RluC/D"/>
</dbReference>
<dbReference type="EC" id="5.4.99.24" evidence="5"/>
<dbReference type="Pfam" id="PF00849">
    <property type="entry name" value="PseudoU_synth_2"/>
    <property type="match status" value="1"/>
</dbReference>
<evidence type="ECO:0000256" key="1">
    <source>
        <dbReference type="ARBA" id="ARBA00010876"/>
    </source>
</evidence>
<evidence type="ECO:0000256" key="3">
    <source>
        <dbReference type="SAM" id="MobiDB-lite"/>
    </source>
</evidence>
<dbReference type="EMBL" id="MLJW01000024">
    <property type="protein sequence ID" value="OIR10045.1"/>
    <property type="molecule type" value="Genomic_DNA"/>
</dbReference>
<dbReference type="CDD" id="cd02869">
    <property type="entry name" value="PseudoU_synth_RluA_like"/>
    <property type="match status" value="1"/>
</dbReference>
<organism evidence="5">
    <name type="scientific">mine drainage metagenome</name>
    <dbReference type="NCBI Taxonomy" id="410659"/>
    <lineage>
        <taxon>unclassified sequences</taxon>
        <taxon>metagenomes</taxon>
        <taxon>ecological metagenomes</taxon>
    </lineage>
</organism>
<dbReference type="SUPFAM" id="SSF55174">
    <property type="entry name" value="Alpha-L RNA-binding motif"/>
    <property type="match status" value="1"/>
</dbReference>
<comment type="caution">
    <text evidence="5">The sequence shown here is derived from an EMBL/GenBank/DDBJ whole genome shotgun (WGS) entry which is preliminary data.</text>
</comment>
<dbReference type="PANTHER" id="PTHR21600:SF44">
    <property type="entry name" value="RIBOSOMAL LARGE SUBUNIT PSEUDOURIDINE SYNTHASE D"/>
    <property type="match status" value="1"/>
</dbReference>
<dbReference type="InterPro" id="IPR020103">
    <property type="entry name" value="PsdUridine_synth_cat_dom_sf"/>
</dbReference>
<dbReference type="InterPro" id="IPR050188">
    <property type="entry name" value="RluA_PseudoU_synthase"/>
</dbReference>
<dbReference type="PROSITE" id="PS50889">
    <property type="entry name" value="S4"/>
    <property type="match status" value="1"/>
</dbReference>
<dbReference type="GO" id="GO:0000455">
    <property type="term" value="P:enzyme-directed rRNA pseudouridine synthesis"/>
    <property type="evidence" value="ECO:0007669"/>
    <property type="project" value="TreeGrafter"/>
</dbReference>
<dbReference type="Gene3D" id="3.10.290.10">
    <property type="entry name" value="RNA-binding S4 domain"/>
    <property type="match status" value="1"/>
</dbReference>
<dbReference type="GO" id="GO:0160141">
    <property type="term" value="F:23S rRNA pseudouridine(955/2504/2580) synthase activity"/>
    <property type="evidence" value="ECO:0007669"/>
    <property type="project" value="UniProtKB-EC"/>
</dbReference>
<sequence length="335" mass="36922">MALSSVQTLNVSEDEAEIRLDRWFRRHFPEIAHGMLEKYLRTGQVRVDGKRAKSNQRLESGQAIRVPPLGGPPLLEEAPREKPALKVSEAEARALREAVLYMDEDVIVLNKPPGLAVQGGTGMDKHLDAMLDLLRFDAEERPRLVHRLDKDTSGALLLGRTATAAARLAASFRSRSARKCYWALVVGVPKHPMGRIDAPLAKMGGGRLGDKVQVDEEEGRRAVTYYRVVEKALRSAAWLELEPRTGRTHQLRAHCALLGTPIQGDGKYGGQEAYLSGQGVSKKLHLHARAIQVPHPRKGEIRVVAPLPEHMAASFAFFGFDPGAAGEPFVSFEED</sequence>
<evidence type="ECO:0000313" key="5">
    <source>
        <dbReference type="EMBL" id="OIR10045.1"/>
    </source>
</evidence>
<dbReference type="InterPro" id="IPR036986">
    <property type="entry name" value="S4_RNA-bd_sf"/>
</dbReference>
<dbReference type="NCBIfam" id="TIGR00005">
    <property type="entry name" value="rluA_subfam"/>
    <property type="match status" value="1"/>
</dbReference>
<proteinExistence type="inferred from homology"/>
<reference evidence="5" key="1">
    <citation type="submission" date="2016-10" db="EMBL/GenBank/DDBJ databases">
        <title>Sequence of Gallionella enrichment culture.</title>
        <authorList>
            <person name="Poehlein A."/>
            <person name="Muehling M."/>
            <person name="Daniel R."/>
        </authorList>
    </citation>
    <scope>NUCLEOTIDE SEQUENCE</scope>
</reference>
<dbReference type="Gene3D" id="3.30.2350.10">
    <property type="entry name" value="Pseudouridine synthase"/>
    <property type="match status" value="1"/>
</dbReference>
<comment type="similarity">
    <text evidence="1">Belongs to the pseudouridine synthase RluA family.</text>
</comment>
<dbReference type="InterPro" id="IPR006224">
    <property type="entry name" value="PsdUridine_synth_RluA-like_CS"/>
</dbReference>
<dbReference type="SUPFAM" id="SSF55120">
    <property type="entry name" value="Pseudouridine synthase"/>
    <property type="match status" value="1"/>
</dbReference>
<dbReference type="PANTHER" id="PTHR21600">
    <property type="entry name" value="MITOCHONDRIAL RNA PSEUDOURIDINE SYNTHASE"/>
    <property type="match status" value="1"/>
</dbReference>
<accession>A0A1J5T1C3</accession>
<dbReference type="PROSITE" id="PS01129">
    <property type="entry name" value="PSI_RLU"/>
    <property type="match status" value="1"/>
</dbReference>